<dbReference type="AlphaFoldDB" id="A0A7I4E5I3"/>
<evidence type="ECO:0000256" key="1">
    <source>
        <dbReference type="ARBA" id="ARBA00004141"/>
    </source>
</evidence>
<evidence type="ECO:0000256" key="2">
    <source>
        <dbReference type="ARBA" id="ARBA00022448"/>
    </source>
</evidence>
<feature type="transmembrane region" description="Helical" evidence="6">
    <location>
        <begin position="249"/>
        <end position="271"/>
    </location>
</feature>
<dbReference type="Gene3D" id="3.30.750.24">
    <property type="entry name" value="STAS domain"/>
    <property type="match status" value="1"/>
</dbReference>
<dbReference type="Pfam" id="PF00916">
    <property type="entry name" value="Sulfate_transp"/>
    <property type="match status" value="1"/>
</dbReference>
<evidence type="ECO:0000256" key="3">
    <source>
        <dbReference type="ARBA" id="ARBA00022692"/>
    </source>
</evidence>
<dbReference type="OMA" id="ISWGIVH"/>
<accession>A0A7I4E5I3</accession>
<evidence type="ECO:0000313" key="9">
    <source>
        <dbReference type="Proteomes" id="UP000006727"/>
    </source>
</evidence>
<reference evidence="8" key="3">
    <citation type="submission" date="2020-12" db="UniProtKB">
        <authorList>
            <consortium name="EnsemblPlants"/>
        </authorList>
    </citation>
    <scope>IDENTIFICATION</scope>
</reference>
<evidence type="ECO:0000313" key="8">
    <source>
        <dbReference type="EnsemblPlants" id="Pp3c7_17790V3.3"/>
    </source>
</evidence>
<dbReference type="EnsemblPlants" id="Pp3c7_17790V3.4">
    <property type="protein sequence ID" value="Pp3c7_17790V3.4"/>
    <property type="gene ID" value="Pp3c7_17790"/>
</dbReference>
<dbReference type="GO" id="GO:0055085">
    <property type="term" value="P:transmembrane transport"/>
    <property type="evidence" value="ECO:0000318"/>
    <property type="project" value="GO_Central"/>
</dbReference>
<dbReference type="RefSeq" id="XP_024380960.1">
    <property type="nucleotide sequence ID" value="XM_024525192.2"/>
</dbReference>
<dbReference type="EnsemblPlants" id="Pp3c7_17790V3.3">
    <property type="protein sequence ID" value="Pp3c7_17790V3.3"/>
    <property type="gene ID" value="Pp3c7_17790"/>
</dbReference>
<dbReference type="GO" id="GO:0022857">
    <property type="term" value="F:transmembrane transporter activity"/>
    <property type="evidence" value="ECO:0000318"/>
    <property type="project" value="GO_Central"/>
</dbReference>
<sequence>MALHDREGGGTAAPNGQLVEEVPLVHKVLVPPPGGIFKEVGQGIWETFFYDAPVDRFRGQSKRIKSWLGLKFLFPMLEWITSYKSRMFVGDLIAGITIASLAIPQDLGYSKLAGVPPVNGLYSSFVPPLIYSVLGSSRDIAIGPVAVVSLLMGTLLKQEISPTEQPALYLQLAFTATFFAGIFQTGLGILRLGFVIQFLSHAAIVGFMAGAAVTIALQQLKGLLNITNFTTDTDFVSVMKSVFGHIDEWNWRSIVIGLAFLSFLVAAKVLAKKKPKLFWVSAIAPLTSVILATVFVFVFRADKRGVKVVGHIKQGVNPSSADQLLFTGKYVGAAAKIGLVTSLIALTEGVAIGRTFAALRDYHIDGNKEMIAFGIMNICGSLTSCYCATGSFSRSAVNYQAGVKTAMANVVMAITVLITLLFLTPLFKYTPNTILSAIIISAVLSLIDFKAAWIIWKIDKFDFLATLGAFFGVFFVSVEIGLLIAVCISFVKILFNVTRPHTALLGNIPGTNVYRNLQQYPKATVAPGIVAVRVDAAIYFSNSQYIHDKALRYVEDEMAKPGSTPIQYLIIDLTPVTNIDTSGIIAMEELQRILKKRKIQLAFANPGSQVIQKFDSSGLLEELGSEWIFFTVGEAVQVCSMFLNKAAGEGSV</sequence>
<dbReference type="Gramene" id="Pp3c7_17790V3.3">
    <property type="protein sequence ID" value="Pp3c7_17790V3.3"/>
    <property type="gene ID" value="Pp3c7_17790"/>
</dbReference>
<evidence type="ECO:0000259" key="7">
    <source>
        <dbReference type="PROSITE" id="PS50801"/>
    </source>
</evidence>
<evidence type="ECO:0000256" key="4">
    <source>
        <dbReference type="ARBA" id="ARBA00022989"/>
    </source>
</evidence>
<keyword evidence="9" id="KW-1185">Reference proteome</keyword>
<reference evidence="8 9" key="2">
    <citation type="journal article" date="2018" name="Plant J.">
        <title>The Physcomitrella patens chromosome-scale assembly reveals moss genome structure and evolution.</title>
        <authorList>
            <person name="Lang D."/>
            <person name="Ullrich K.K."/>
            <person name="Murat F."/>
            <person name="Fuchs J."/>
            <person name="Jenkins J."/>
            <person name="Haas F.B."/>
            <person name="Piednoel M."/>
            <person name="Gundlach H."/>
            <person name="Van Bel M."/>
            <person name="Meyberg R."/>
            <person name="Vives C."/>
            <person name="Morata J."/>
            <person name="Symeonidi A."/>
            <person name="Hiss M."/>
            <person name="Muchero W."/>
            <person name="Kamisugi Y."/>
            <person name="Saleh O."/>
            <person name="Blanc G."/>
            <person name="Decker E.L."/>
            <person name="van Gessel N."/>
            <person name="Grimwood J."/>
            <person name="Hayes R.D."/>
            <person name="Graham S.W."/>
            <person name="Gunter L.E."/>
            <person name="McDaniel S.F."/>
            <person name="Hoernstein S.N.W."/>
            <person name="Larsson A."/>
            <person name="Li F.W."/>
            <person name="Perroud P.F."/>
            <person name="Phillips J."/>
            <person name="Ranjan P."/>
            <person name="Rokshar D.S."/>
            <person name="Rothfels C.J."/>
            <person name="Schneider L."/>
            <person name="Shu S."/>
            <person name="Stevenson D.W."/>
            <person name="Thummler F."/>
            <person name="Tillich M."/>
            <person name="Villarreal Aguilar J.C."/>
            <person name="Widiez T."/>
            <person name="Wong G.K."/>
            <person name="Wymore A."/>
            <person name="Zhang Y."/>
            <person name="Zimmer A.D."/>
            <person name="Quatrano R.S."/>
            <person name="Mayer K.F.X."/>
            <person name="Goodstein D."/>
            <person name="Casacuberta J.M."/>
            <person name="Vandepoele K."/>
            <person name="Reski R."/>
            <person name="Cuming A.C."/>
            <person name="Tuskan G.A."/>
            <person name="Maumus F."/>
            <person name="Salse J."/>
            <person name="Schmutz J."/>
            <person name="Rensing S.A."/>
        </authorList>
    </citation>
    <scope>NUCLEOTIDE SEQUENCE [LARGE SCALE GENOMIC DNA]</scope>
    <source>
        <strain evidence="8 9">cv. Gransden 2004</strain>
    </source>
</reference>
<evidence type="ECO:0000256" key="6">
    <source>
        <dbReference type="SAM" id="Phobius"/>
    </source>
</evidence>
<organism evidence="8 9">
    <name type="scientific">Physcomitrium patens</name>
    <name type="common">Spreading-leaved earth moss</name>
    <name type="synonym">Physcomitrella patens</name>
    <dbReference type="NCBI Taxonomy" id="3218"/>
    <lineage>
        <taxon>Eukaryota</taxon>
        <taxon>Viridiplantae</taxon>
        <taxon>Streptophyta</taxon>
        <taxon>Embryophyta</taxon>
        <taxon>Bryophyta</taxon>
        <taxon>Bryophytina</taxon>
        <taxon>Bryopsida</taxon>
        <taxon>Funariidae</taxon>
        <taxon>Funariales</taxon>
        <taxon>Funariaceae</taxon>
        <taxon>Physcomitrium</taxon>
    </lineage>
</organism>
<gene>
    <name evidence="8" type="primary">LOC112284863</name>
</gene>
<dbReference type="InterPro" id="IPR001902">
    <property type="entry name" value="SLC26A/SulP_fam"/>
</dbReference>
<dbReference type="InterPro" id="IPR011547">
    <property type="entry name" value="SLC26A/SulP_dom"/>
</dbReference>
<dbReference type="Gramene" id="Pp3c7_17790V3.4">
    <property type="protein sequence ID" value="Pp3c7_17790V3.4"/>
    <property type="gene ID" value="Pp3c7_17790"/>
</dbReference>
<evidence type="ECO:0000256" key="5">
    <source>
        <dbReference type="ARBA" id="ARBA00023136"/>
    </source>
</evidence>
<keyword evidence="4 6" id="KW-1133">Transmembrane helix</keyword>
<dbReference type="FunFam" id="3.30.750.24:FF:000002">
    <property type="entry name" value="Sulfate transporter 31"/>
    <property type="match status" value="1"/>
</dbReference>
<dbReference type="EMBL" id="ABEU02000007">
    <property type="status" value="NOT_ANNOTATED_CDS"/>
    <property type="molecule type" value="Genomic_DNA"/>
</dbReference>
<dbReference type="Proteomes" id="UP000006727">
    <property type="component" value="Chromosome 7"/>
</dbReference>
<dbReference type="InterPro" id="IPR002645">
    <property type="entry name" value="STAS_dom"/>
</dbReference>
<feature type="transmembrane region" description="Helical" evidence="6">
    <location>
        <begin position="370"/>
        <end position="393"/>
    </location>
</feature>
<dbReference type="RefSeq" id="XP_024380957.1">
    <property type="nucleotide sequence ID" value="XM_024525189.2"/>
</dbReference>
<dbReference type="Gramene" id="Pp3c7_17790V3.2">
    <property type="protein sequence ID" value="Pp3c7_17790V3.2"/>
    <property type="gene ID" value="Pp3c7_17790"/>
</dbReference>
<dbReference type="Pfam" id="PF01740">
    <property type="entry name" value="STAS"/>
    <property type="match status" value="1"/>
</dbReference>
<dbReference type="EnsemblPlants" id="Pp3c7_17790V3.2">
    <property type="protein sequence ID" value="Pp3c7_17790V3.2"/>
    <property type="gene ID" value="Pp3c7_17790"/>
</dbReference>
<dbReference type="NCBIfam" id="TIGR00815">
    <property type="entry name" value="sulP"/>
    <property type="match status" value="1"/>
</dbReference>
<dbReference type="OrthoDB" id="288203at2759"/>
<comment type="subcellular location">
    <subcellularLocation>
        <location evidence="1">Membrane</location>
        <topology evidence="1">Multi-pass membrane protein</topology>
    </subcellularLocation>
</comment>
<keyword evidence="5 6" id="KW-0472">Membrane</keyword>
<proteinExistence type="predicted"/>
<feature type="transmembrane region" description="Helical" evidence="6">
    <location>
        <begin position="277"/>
        <end position="299"/>
    </location>
</feature>
<protein>
    <recommendedName>
        <fullName evidence="7">STAS domain-containing protein</fullName>
    </recommendedName>
</protein>
<dbReference type="Gramene" id="Pp3c7_17790V3.7">
    <property type="protein sequence ID" value="Pp3c7_17790V3.7"/>
    <property type="gene ID" value="Pp3c7_17790"/>
</dbReference>
<dbReference type="EnsemblPlants" id="Pp3c7_17790V3.7">
    <property type="protein sequence ID" value="Pp3c7_17790V3.7"/>
    <property type="gene ID" value="Pp3c7_17790"/>
</dbReference>
<dbReference type="InterPro" id="IPR036513">
    <property type="entry name" value="STAS_dom_sf"/>
</dbReference>
<dbReference type="GeneID" id="112284863"/>
<feature type="domain" description="STAS" evidence="7">
    <location>
        <begin position="519"/>
        <end position="639"/>
    </location>
</feature>
<feature type="transmembrane region" description="Helical" evidence="6">
    <location>
        <begin position="196"/>
        <end position="217"/>
    </location>
</feature>
<dbReference type="GO" id="GO:0005886">
    <property type="term" value="C:plasma membrane"/>
    <property type="evidence" value="ECO:0000318"/>
    <property type="project" value="GO_Central"/>
</dbReference>
<name>A0A7I4E5I3_PHYPA</name>
<dbReference type="KEGG" id="ppp:112284863"/>
<keyword evidence="2" id="KW-0813">Transport</keyword>
<keyword evidence="3 6" id="KW-0812">Transmembrane</keyword>
<feature type="transmembrane region" description="Helical" evidence="6">
    <location>
        <begin position="405"/>
        <end position="427"/>
    </location>
</feature>
<dbReference type="PANTHER" id="PTHR11814">
    <property type="entry name" value="SULFATE TRANSPORTER"/>
    <property type="match status" value="1"/>
</dbReference>
<dbReference type="CDD" id="cd07042">
    <property type="entry name" value="STAS_SulP_like_sulfate_transporter"/>
    <property type="match status" value="1"/>
</dbReference>
<dbReference type="SUPFAM" id="SSF52091">
    <property type="entry name" value="SpoIIaa-like"/>
    <property type="match status" value="1"/>
</dbReference>
<feature type="transmembrane region" description="Helical" evidence="6">
    <location>
        <begin position="434"/>
        <end position="456"/>
    </location>
</feature>
<feature type="transmembrane region" description="Helical" evidence="6">
    <location>
        <begin position="468"/>
        <end position="491"/>
    </location>
</feature>
<feature type="transmembrane region" description="Helical" evidence="6">
    <location>
        <begin position="168"/>
        <end position="190"/>
    </location>
</feature>
<reference evidence="8 9" key="1">
    <citation type="journal article" date="2008" name="Science">
        <title>The Physcomitrella genome reveals evolutionary insights into the conquest of land by plants.</title>
        <authorList>
            <person name="Rensing S."/>
            <person name="Lang D."/>
            <person name="Zimmer A."/>
            <person name="Terry A."/>
            <person name="Salamov A."/>
            <person name="Shapiro H."/>
            <person name="Nishiyama T."/>
            <person name="Perroud P.-F."/>
            <person name="Lindquist E."/>
            <person name="Kamisugi Y."/>
            <person name="Tanahashi T."/>
            <person name="Sakakibara K."/>
            <person name="Fujita T."/>
            <person name="Oishi K."/>
            <person name="Shin-I T."/>
            <person name="Kuroki Y."/>
            <person name="Toyoda A."/>
            <person name="Suzuki Y."/>
            <person name="Hashimoto A."/>
            <person name="Yamaguchi K."/>
            <person name="Sugano A."/>
            <person name="Kohara Y."/>
            <person name="Fujiyama A."/>
            <person name="Anterola A."/>
            <person name="Aoki S."/>
            <person name="Ashton N."/>
            <person name="Barbazuk W.B."/>
            <person name="Barker E."/>
            <person name="Bennetzen J."/>
            <person name="Bezanilla M."/>
            <person name="Blankenship R."/>
            <person name="Cho S.H."/>
            <person name="Dutcher S."/>
            <person name="Estelle M."/>
            <person name="Fawcett J.A."/>
            <person name="Gundlach H."/>
            <person name="Hanada K."/>
            <person name="Heyl A."/>
            <person name="Hicks K.A."/>
            <person name="Hugh J."/>
            <person name="Lohr M."/>
            <person name="Mayer K."/>
            <person name="Melkozernov A."/>
            <person name="Murata T."/>
            <person name="Nelson D."/>
            <person name="Pils B."/>
            <person name="Prigge M."/>
            <person name="Reiss B."/>
            <person name="Renner T."/>
            <person name="Rombauts S."/>
            <person name="Rushton P."/>
            <person name="Sanderfoot A."/>
            <person name="Schween G."/>
            <person name="Shiu S.-H."/>
            <person name="Stueber K."/>
            <person name="Theodoulou F.L."/>
            <person name="Tu H."/>
            <person name="Van de Peer Y."/>
            <person name="Verrier P.J."/>
            <person name="Waters E."/>
            <person name="Wood A."/>
            <person name="Yang L."/>
            <person name="Cove D."/>
            <person name="Cuming A."/>
            <person name="Hasebe M."/>
            <person name="Lucas S."/>
            <person name="Mishler D.B."/>
            <person name="Reski R."/>
            <person name="Grigoriev I."/>
            <person name="Quatrano R.S."/>
            <person name="Boore J.L."/>
        </authorList>
    </citation>
    <scope>NUCLEOTIDE SEQUENCE [LARGE SCALE GENOMIC DNA]</scope>
    <source>
        <strain evidence="8 9">cv. Gransden 2004</strain>
    </source>
</reference>
<dbReference type="PROSITE" id="PS50801">
    <property type="entry name" value="STAS"/>
    <property type="match status" value="1"/>
</dbReference>